<keyword evidence="4 9" id="KW-0862">Zinc</keyword>
<comment type="catalytic activity">
    <reaction evidence="7">
        <text>adenosine + H2O + H(+) = inosine + NH4(+)</text>
        <dbReference type="Rhea" id="RHEA:24408"/>
        <dbReference type="ChEBI" id="CHEBI:15377"/>
        <dbReference type="ChEBI" id="CHEBI:15378"/>
        <dbReference type="ChEBI" id="CHEBI:16335"/>
        <dbReference type="ChEBI" id="CHEBI:17596"/>
        <dbReference type="ChEBI" id="CHEBI:28938"/>
        <dbReference type="EC" id="3.5.4.4"/>
    </reaction>
    <physiologicalReaction direction="left-to-right" evidence="7">
        <dbReference type="Rhea" id="RHEA:24409"/>
    </physiologicalReaction>
</comment>
<feature type="binding site" evidence="9">
    <location>
        <position position="21"/>
    </location>
    <ligand>
        <name>substrate</name>
    </ligand>
</feature>
<dbReference type="Gene3D" id="3.20.20.140">
    <property type="entry name" value="Metal-dependent hydrolases"/>
    <property type="match status" value="1"/>
</dbReference>
<comment type="cofactor">
    <cofactor evidence="9">
        <name>Zn(2+)</name>
        <dbReference type="ChEBI" id="CHEBI:29105"/>
    </cofactor>
    <text evidence="9">Binds 1 zinc ion per subunit.</text>
</comment>
<protein>
    <recommendedName>
        <fullName evidence="1 9">Adenosine deaminase</fullName>
        <ecNumber evidence="1 9">3.5.4.4</ecNumber>
    </recommendedName>
    <alternativeName>
        <fullName evidence="6 9">Adenosine aminohydrolase</fullName>
    </alternativeName>
</protein>
<dbReference type="SUPFAM" id="SSF51556">
    <property type="entry name" value="Metallo-dependent hydrolases"/>
    <property type="match status" value="1"/>
</dbReference>
<dbReference type="InterPro" id="IPR032466">
    <property type="entry name" value="Metal_Hydrolase"/>
</dbReference>
<sequence>MSTPITLEQIRRAPKALLHDHLDGGLRPATVLDIAGQIGYDGLPATDADTLARWFHTQTHSGSLERYLEPFSHTVAVMQTPEALHRVAVECVEDLAADSVVYAEVRFAPELHIERGLSFDEVVEAVLAGFADGERAAAAAGRPIVVRCLVTAMRHAALSREIAELAIRFRDLGVVGFDIAGAEAGFPPSRHLDAFEYMRDNNARFTIHAGEAFGLPSIHEAVAFCGADRLGHGVRIADDIAVDPDGGSLRLGRLAAILRDKRIPLELCPSSNVQTGAVRSIAEHPFDLLSRARFRVTVNTDNRLMSNTSMSKEMLVLAETFGYGWNDLRRFTVNAMKSAFIGFDQRVEIIEEVIKPRYAELERPA</sequence>
<proteinExistence type="inferred from homology"/>
<evidence type="ECO:0000313" key="12">
    <source>
        <dbReference type="Proteomes" id="UP001519535"/>
    </source>
</evidence>
<dbReference type="Pfam" id="PF00962">
    <property type="entry name" value="A_deaminase"/>
    <property type="match status" value="1"/>
</dbReference>
<evidence type="ECO:0000256" key="2">
    <source>
        <dbReference type="ARBA" id="ARBA00022723"/>
    </source>
</evidence>
<dbReference type="NCBIfam" id="TIGR01430">
    <property type="entry name" value="aden_deam"/>
    <property type="match status" value="1"/>
</dbReference>
<dbReference type="InterPro" id="IPR001365">
    <property type="entry name" value="A_deaminase_dom"/>
</dbReference>
<evidence type="ECO:0000256" key="7">
    <source>
        <dbReference type="ARBA" id="ARBA00047989"/>
    </source>
</evidence>
<evidence type="ECO:0000256" key="1">
    <source>
        <dbReference type="ARBA" id="ARBA00012784"/>
    </source>
</evidence>
<dbReference type="Proteomes" id="UP001519535">
    <property type="component" value="Unassembled WGS sequence"/>
</dbReference>
<keyword evidence="5 9" id="KW-0546">Nucleotide metabolism</keyword>
<dbReference type="EC" id="3.5.4.4" evidence="1 9"/>
<evidence type="ECO:0000256" key="8">
    <source>
        <dbReference type="ARBA" id="ARBA00049213"/>
    </source>
</evidence>
<keyword evidence="12" id="KW-1185">Reference proteome</keyword>
<feature type="binding site" evidence="9">
    <location>
        <position position="21"/>
    </location>
    <ligand>
        <name>Zn(2+)</name>
        <dbReference type="ChEBI" id="CHEBI:29105"/>
        <note>catalytic</note>
    </ligand>
</feature>
<dbReference type="InterPro" id="IPR028893">
    <property type="entry name" value="A_deaminase"/>
</dbReference>
<evidence type="ECO:0000256" key="6">
    <source>
        <dbReference type="ARBA" id="ARBA00031852"/>
    </source>
</evidence>
<evidence type="ECO:0000256" key="9">
    <source>
        <dbReference type="HAMAP-Rule" id="MF_00540"/>
    </source>
</evidence>
<evidence type="ECO:0000256" key="3">
    <source>
        <dbReference type="ARBA" id="ARBA00022801"/>
    </source>
</evidence>
<evidence type="ECO:0000256" key="5">
    <source>
        <dbReference type="ARBA" id="ARBA00023080"/>
    </source>
</evidence>
<dbReference type="PANTHER" id="PTHR11409">
    <property type="entry name" value="ADENOSINE DEAMINASE"/>
    <property type="match status" value="1"/>
</dbReference>
<comment type="similarity">
    <text evidence="9">Belongs to the metallo-dependent hydrolases superfamily. Adenosine and AMP deaminases family. Adenosine deaminase subfamily.</text>
</comment>
<comment type="catalytic activity">
    <reaction evidence="8">
        <text>2'-deoxyadenosine + H2O + H(+) = 2'-deoxyinosine + NH4(+)</text>
        <dbReference type="Rhea" id="RHEA:28190"/>
        <dbReference type="ChEBI" id="CHEBI:15377"/>
        <dbReference type="ChEBI" id="CHEBI:15378"/>
        <dbReference type="ChEBI" id="CHEBI:17256"/>
        <dbReference type="ChEBI" id="CHEBI:28938"/>
        <dbReference type="ChEBI" id="CHEBI:28997"/>
        <dbReference type="EC" id="3.5.4.4"/>
    </reaction>
    <physiologicalReaction direction="left-to-right" evidence="8">
        <dbReference type="Rhea" id="RHEA:28191"/>
    </physiologicalReaction>
</comment>
<feature type="binding site" evidence="9">
    <location>
        <position position="23"/>
    </location>
    <ligand>
        <name>substrate</name>
    </ligand>
</feature>
<feature type="site" description="Important for catalytic activity" evidence="9">
    <location>
        <position position="232"/>
    </location>
</feature>
<name>A0ABS5RHV5_9MYCO</name>
<accession>A0ABS5RHV5</accession>
<evidence type="ECO:0000259" key="10">
    <source>
        <dbReference type="Pfam" id="PF00962"/>
    </source>
</evidence>
<feature type="binding site" evidence="9">
    <location>
        <position position="301"/>
    </location>
    <ligand>
        <name>Zn(2+)</name>
        <dbReference type="ChEBI" id="CHEBI:29105"/>
        <note>catalytic</note>
    </ligand>
</feature>
<dbReference type="InterPro" id="IPR006330">
    <property type="entry name" value="Ado/ade_deaminase"/>
</dbReference>
<dbReference type="HAMAP" id="MF_00540">
    <property type="entry name" value="A_deaminase"/>
    <property type="match status" value="1"/>
</dbReference>
<gene>
    <name evidence="9" type="primary">add</name>
    <name evidence="11" type="ORF">KIH27_09825</name>
</gene>
<keyword evidence="2 9" id="KW-0479">Metal-binding</keyword>
<feature type="binding site" evidence="9">
    <location>
        <position position="19"/>
    </location>
    <ligand>
        <name>Zn(2+)</name>
        <dbReference type="ChEBI" id="CHEBI:29105"/>
        <note>catalytic</note>
    </ligand>
</feature>
<organism evidence="11 12">
    <name type="scientific">Mycolicibacter acidiphilus</name>
    <dbReference type="NCBI Taxonomy" id="2835306"/>
    <lineage>
        <taxon>Bacteria</taxon>
        <taxon>Bacillati</taxon>
        <taxon>Actinomycetota</taxon>
        <taxon>Actinomycetes</taxon>
        <taxon>Mycobacteriales</taxon>
        <taxon>Mycobacteriaceae</taxon>
        <taxon>Mycolicibacter</taxon>
    </lineage>
</organism>
<feature type="binding site" evidence="9">
    <location>
        <position position="208"/>
    </location>
    <ligand>
        <name>Zn(2+)</name>
        <dbReference type="ChEBI" id="CHEBI:29105"/>
        <note>catalytic</note>
    </ligand>
</feature>
<feature type="binding site" evidence="9">
    <location>
        <position position="181"/>
    </location>
    <ligand>
        <name>substrate</name>
    </ligand>
</feature>
<dbReference type="GO" id="GO:0016787">
    <property type="term" value="F:hydrolase activity"/>
    <property type="evidence" value="ECO:0007669"/>
    <property type="project" value="UniProtKB-KW"/>
</dbReference>
<comment type="caution">
    <text evidence="11">The sequence shown here is derived from an EMBL/GenBank/DDBJ whole genome shotgun (WGS) entry which is preliminary data.</text>
</comment>
<feature type="domain" description="Adenosine deaminase" evidence="10">
    <location>
        <begin position="14"/>
        <end position="355"/>
    </location>
</feature>
<evidence type="ECO:0000313" key="11">
    <source>
        <dbReference type="EMBL" id="MBS9533881.1"/>
    </source>
</evidence>
<evidence type="ECO:0000256" key="4">
    <source>
        <dbReference type="ARBA" id="ARBA00022833"/>
    </source>
</evidence>
<comment type="function">
    <text evidence="9">Catalyzes the hydrolytic deamination of adenosine and 2-deoxyadenosine.</text>
</comment>
<dbReference type="NCBIfam" id="NF006847">
    <property type="entry name" value="PRK09358.1-2"/>
    <property type="match status" value="1"/>
</dbReference>
<feature type="active site" description="Proton donor" evidence="9">
    <location>
        <position position="211"/>
    </location>
</feature>
<keyword evidence="3 9" id="KW-0378">Hydrolase</keyword>
<comment type="caution">
    <text evidence="9">Lacks conserved residue(s) required for the propagation of feature annotation.</text>
</comment>
<reference evidence="11 12" key="1">
    <citation type="submission" date="2021-05" db="EMBL/GenBank/DDBJ databases">
        <title>Mycobacterium acidophilum sp. nov., an extremely acid-tolerant member of the genus Mycobacterium.</title>
        <authorList>
            <person name="Xia J."/>
        </authorList>
    </citation>
    <scope>NUCLEOTIDE SEQUENCE [LARGE SCALE GENOMIC DNA]</scope>
    <source>
        <strain evidence="11 12">M1</strain>
    </source>
</reference>
<dbReference type="PANTHER" id="PTHR11409:SF43">
    <property type="entry name" value="ADENOSINE DEAMINASE"/>
    <property type="match status" value="1"/>
</dbReference>
<dbReference type="EMBL" id="JAHCLR010000015">
    <property type="protein sequence ID" value="MBS9533881.1"/>
    <property type="molecule type" value="Genomic_DNA"/>
</dbReference>
<dbReference type="RefSeq" id="WP_214092762.1">
    <property type="nucleotide sequence ID" value="NZ_JAHCLR010000015.1"/>
</dbReference>